<sequence length="222" mass="25019">MEKLLFDKGYKYIILLFAVALGFFTISYTGFPQTESMTLVKQFLFVAIPVVIWLILSKKSFLALFHTLTLKGIFKAVLGTIIIYGASFILGVIYQFSTNFSARPNPITTSSIPWYGWIMNYFQLFGEEILTVAFLLAIFALVSKFLGYRASIIIASILSALIFAAAHYWTYGSLIHPLLLLTIPRLGFTFIFLKAEKKPSIVSSWITHSLFDSISFIIGSFL</sequence>
<name>A0A0J8GAT1_9LIST</name>
<keyword evidence="1" id="KW-0472">Membrane</keyword>
<organism evidence="3 4">
    <name type="scientific">Listeria fleischmannii 1991</name>
    <dbReference type="NCBI Taxonomy" id="1430899"/>
    <lineage>
        <taxon>Bacteria</taxon>
        <taxon>Bacillati</taxon>
        <taxon>Bacillota</taxon>
        <taxon>Bacilli</taxon>
        <taxon>Bacillales</taxon>
        <taxon>Listeriaceae</taxon>
        <taxon>Listeria</taxon>
    </lineage>
</organism>
<feature type="transmembrane region" description="Helical" evidence="1">
    <location>
        <begin position="76"/>
        <end position="97"/>
    </location>
</feature>
<keyword evidence="4" id="KW-1185">Reference proteome</keyword>
<dbReference type="PATRIC" id="fig|1430899.3.peg.2683"/>
<feature type="domain" description="CAAX prenyl protease 2/Lysostaphin resistance protein A-like" evidence="2">
    <location>
        <begin position="112"/>
        <end position="213"/>
    </location>
</feature>
<keyword evidence="1" id="KW-0812">Transmembrane</keyword>
<dbReference type="RefSeq" id="WP_059140246.1">
    <property type="nucleotide sequence ID" value="NZ_KQ130623.1"/>
</dbReference>
<evidence type="ECO:0000313" key="4">
    <source>
        <dbReference type="Proteomes" id="UP000052258"/>
    </source>
</evidence>
<reference evidence="3 4" key="1">
    <citation type="journal article" date="2015" name="Genome Biol. Evol.">
        <title>Comparative Genomics of Listeria Sensu Lato: Genus-Wide Differences in Evolutionary Dynamics and the Progressive Gain of Complex, Potentially Pathogenicity-Related Traits through Lateral Gene Transfer.</title>
        <authorList>
            <person name="Chiara M."/>
            <person name="Caruso M."/>
            <person name="D'Erchia A.M."/>
            <person name="Manzari C."/>
            <person name="Fraccalvieri R."/>
            <person name="Goffredo E."/>
            <person name="Latorre L."/>
            <person name="Miccolupo A."/>
            <person name="Padalino I."/>
            <person name="Santagada G."/>
            <person name="Chiocco D."/>
            <person name="Pesole G."/>
            <person name="Horner D.S."/>
            <person name="Parisi A."/>
        </authorList>
    </citation>
    <scope>NUCLEOTIDE SEQUENCE [LARGE SCALE GENOMIC DNA]</scope>
    <source>
        <strain evidence="3 4">1991</strain>
    </source>
</reference>
<dbReference type="GO" id="GO:0080120">
    <property type="term" value="P:CAAX-box protein maturation"/>
    <property type="evidence" value="ECO:0007669"/>
    <property type="project" value="UniProtKB-ARBA"/>
</dbReference>
<dbReference type="EMBL" id="AZHO01000038">
    <property type="protein sequence ID" value="KMT57934.1"/>
    <property type="molecule type" value="Genomic_DNA"/>
</dbReference>
<dbReference type="Pfam" id="PF02517">
    <property type="entry name" value="Rce1-like"/>
    <property type="match status" value="1"/>
</dbReference>
<evidence type="ECO:0000313" key="3">
    <source>
        <dbReference type="EMBL" id="KMT57934.1"/>
    </source>
</evidence>
<comment type="caution">
    <text evidence="3">The sequence shown here is derived from an EMBL/GenBank/DDBJ whole genome shotgun (WGS) entry which is preliminary data.</text>
</comment>
<keyword evidence="1" id="KW-1133">Transmembrane helix</keyword>
<accession>A0A0J8GAT1</accession>
<proteinExistence type="predicted"/>
<gene>
    <name evidence="3" type="ORF">X560_2632</name>
</gene>
<dbReference type="AlphaFoldDB" id="A0A0J8GAT1"/>
<dbReference type="InterPro" id="IPR003675">
    <property type="entry name" value="Rce1/LyrA-like_dom"/>
</dbReference>
<feature type="transmembrane region" description="Helical" evidence="1">
    <location>
        <begin position="117"/>
        <end position="141"/>
    </location>
</feature>
<protein>
    <recommendedName>
        <fullName evidence="2">CAAX prenyl protease 2/Lysostaphin resistance protein A-like domain-containing protein</fullName>
    </recommendedName>
</protein>
<feature type="transmembrane region" description="Helical" evidence="1">
    <location>
        <begin position="37"/>
        <end position="56"/>
    </location>
</feature>
<feature type="transmembrane region" description="Helical" evidence="1">
    <location>
        <begin position="148"/>
        <end position="169"/>
    </location>
</feature>
<feature type="transmembrane region" description="Helical" evidence="1">
    <location>
        <begin position="175"/>
        <end position="193"/>
    </location>
</feature>
<evidence type="ECO:0000256" key="1">
    <source>
        <dbReference type="SAM" id="Phobius"/>
    </source>
</evidence>
<feature type="transmembrane region" description="Helical" evidence="1">
    <location>
        <begin position="12"/>
        <end position="31"/>
    </location>
</feature>
<evidence type="ECO:0000259" key="2">
    <source>
        <dbReference type="Pfam" id="PF02517"/>
    </source>
</evidence>
<dbReference type="GO" id="GO:0004175">
    <property type="term" value="F:endopeptidase activity"/>
    <property type="evidence" value="ECO:0007669"/>
    <property type="project" value="UniProtKB-ARBA"/>
</dbReference>
<dbReference type="Proteomes" id="UP000052258">
    <property type="component" value="Unassembled WGS sequence"/>
</dbReference>
<dbReference type="OrthoDB" id="2661755at2"/>